<feature type="transmembrane region" description="Helical" evidence="1">
    <location>
        <begin position="192"/>
        <end position="213"/>
    </location>
</feature>
<sequence length="487" mass="52222">MNTMNLCRGEWLLLRRDRTAWIAYLFFTVVCLAALAQGVSTARREAAFRSELAGEEASRIAALQGEMGALGRGGKSPEAWQDPRNAGAMGRGRGATYAMLPAEPFDALRVARTQVVSVTTAAGPLEGATGNLENPRLQGIGPFDLAFVLVVLLPLFVLGLTFDVVARDRESFVLRLLLSQGIHARRAYAMRAAVRTLPLVLVAVASVLLGLAFSPTGHAPYSDVGLVTVAIAVYALFWACVAVALQGIFHAAAASGLASLAAWFFLVVAAPVLLEAHVEARVPIPSRTERTMLVREATRQASLEGSKLLARYYEDHPDLAQSGARPDPDDYYARQIASRARVRTAAAPVEASYHDALTAQRALVRRYSAASPVVVLDRLLDDLAGTSRERHDAFSEQVTTFQRYFSAWFDRKVLVHEPLTAASLTERPAFTFVPAARADGGWTLGALGLWAALALFAASGGLTSATRLGTSSGERIARGPHGLEEGT</sequence>
<keyword evidence="1" id="KW-1133">Transmembrane helix</keyword>
<reference evidence="2" key="1">
    <citation type="submission" date="2021-12" db="EMBL/GenBank/DDBJ databases">
        <title>Discovery of the Pendulisporaceae a myxobacterial family with distinct sporulation behavior and unique specialized metabolism.</title>
        <authorList>
            <person name="Garcia R."/>
            <person name="Popoff A."/>
            <person name="Bader C.D."/>
            <person name="Loehr J."/>
            <person name="Walesch S."/>
            <person name="Walt C."/>
            <person name="Boldt J."/>
            <person name="Bunk B."/>
            <person name="Haeckl F.J.F.P.J."/>
            <person name="Gunesch A.P."/>
            <person name="Birkelbach J."/>
            <person name="Nuebel U."/>
            <person name="Pietschmann T."/>
            <person name="Bach T."/>
            <person name="Mueller R."/>
        </authorList>
    </citation>
    <scope>NUCLEOTIDE SEQUENCE</scope>
    <source>
        <strain evidence="2">MSr11367</strain>
    </source>
</reference>
<evidence type="ECO:0000256" key="1">
    <source>
        <dbReference type="SAM" id="Phobius"/>
    </source>
</evidence>
<accession>A0ABZ2LKL0</accession>
<feature type="transmembrane region" description="Helical" evidence="1">
    <location>
        <begin position="21"/>
        <end position="39"/>
    </location>
</feature>
<proteinExistence type="predicted"/>
<keyword evidence="3" id="KW-1185">Reference proteome</keyword>
<feature type="transmembrane region" description="Helical" evidence="1">
    <location>
        <begin position="252"/>
        <end position="274"/>
    </location>
</feature>
<gene>
    <name evidence="2" type="ORF">LVJ94_24590</name>
</gene>
<dbReference type="Pfam" id="PF12679">
    <property type="entry name" value="ABC2_membrane_2"/>
    <property type="match status" value="1"/>
</dbReference>
<dbReference type="Proteomes" id="UP001374803">
    <property type="component" value="Chromosome"/>
</dbReference>
<dbReference type="PANTHER" id="PTHR43471:SF1">
    <property type="entry name" value="ABC TRANSPORTER PERMEASE PROTEIN NOSY-RELATED"/>
    <property type="match status" value="1"/>
</dbReference>
<dbReference type="PANTHER" id="PTHR43471">
    <property type="entry name" value="ABC TRANSPORTER PERMEASE"/>
    <property type="match status" value="1"/>
</dbReference>
<keyword evidence="1" id="KW-0472">Membrane</keyword>
<feature type="transmembrane region" description="Helical" evidence="1">
    <location>
        <begin position="225"/>
        <end position="245"/>
    </location>
</feature>
<evidence type="ECO:0000313" key="2">
    <source>
        <dbReference type="EMBL" id="WXB10393.1"/>
    </source>
</evidence>
<dbReference type="InterPro" id="IPR021913">
    <property type="entry name" value="DUF3526"/>
</dbReference>
<dbReference type="RefSeq" id="WP_394840070.1">
    <property type="nucleotide sequence ID" value="NZ_CP089929.1"/>
</dbReference>
<organism evidence="2 3">
    <name type="scientific">Pendulispora rubella</name>
    <dbReference type="NCBI Taxonomy" id="2741070"/>
    <lineage>
        <taxon>Bacteria</taxon>
        <taxon>Pseudomonadati</taxon>
        <taxon>Myxococcota</taxon>
        <taxon>Myxococcia</taxon>
        <taxon>Myxococcales</taxon>
        <taxon>Sorangiineae</taxon>
        <taxon>Pendulisporaceae</taxon>
        <taxon>Pendulispora</taxon>
    </lineage>
</organism>
<evidence type="ECO:0000313" key="3">
    <source>
        <dbReference type="Proteomes" id="UP001374803"/>
    </source>
</evidence>
<dbReference type="Pfam" id="PF12040">
    <property type="entry name" value="DUF3526"/>
    <property type="match status" value="1"/>
</dbReference>
<dbReference type="EMBL" id="CP089983">
    <property type="protein sequence ID" value="WXB10393.1"/>
    <property type="molecule type" value="Genomic_DNA"/>
</dbReference>
<protein>
    <submittedName>
        <fullName evidence="2">DUF3526 domain-containing protein</fullName>
    </submittedName>
</protein>
<keyword evidence="1" id="KW-0812">Transmembrane</keyword>
<name>A0ABZ2LKL0_9BACT</name>
<feature type="transmembrane region" description="Helical" evidence="1">
    <location>
        <begin position="145"/>
        <end position="166"/>
    </location>
</feature>